<evidence type="ECO:0000313" key="4">
    <source>
        <dbReference type="Proteomes" id="UP001162162"/>
    </source>
</evidence>
<reference evidence="3" key="1">
    <citation type="journal article" date="2023" name="Insect Mol. Biol.">
        <title>Genome sequencing provides insights into the evolution of gene families encoding plant cell wall-degrading enzymes in longhorned beetles.</title>
        <authorList>
            <person name="Shin N.R."/>
            <person name="Okamura Y."/>
            <person name="Kirsch R."/>
            <person name="Pauchet Y."/>
        </authorList>
    </citation>
    <scope>NUCLEOTIDE SEQUENCE</scope>
    <source>
        <strain evidence="3">AMC_N1</strain>
    </source>
</reference>
<organism evidence="3 4">
    <name type="scientific">Aromia moschata</name>
    <dbReference type="NCBI Taxonomy" id="1265417"/>
    <lineage>
        <taxon>Eukaryota</taxon>
        <taxon>Metazoa</taxon>
        <taxon>Ecdysozoa</taxon>
        <taxon>Arthropoda</taxon>
        <taxon>Hexapoda</taxon>
        <taxon>Insecta</taxon>
        <taxon>Pterygota</taxon>
        <taxon>Neoptera</taxon>
        <taxon>Endopterygota</taxon>
        <taxon>Coleoptera</taxon>
        <taxon>Polyphaga</taxon>
        <taxon>Cucujiformia</taxon>
        <taxon>Chrysomeloidea</taxon>
        <taxon>Cerambycidae</taxon>
        <taxon>Cerambycinae</taxon>
        <taxon>Callichromatini</taxon>
        <taxon>Aromia</taxon>
    </lineage>
</organism>
<feature type="domain" description="SAM" evidence="2">
    <location>
        <begin position="93"/>
        <end position="156"/>
    </location>
</feature>
<dbReference type="GO" id="GO:0007266">
    <property type="term" value="P:Rho protein signal transduction"/>
    <property type="evidence" value="ECO:0007669"/>
    <property type="project" value="TreeGrafter"/>
</dbReference>
<dbReference type="InterPro" id="IPR041418">
    <property type="entry name" value="SAM_3"/>
</dbReference>
<proteinExistence type="predicted"/>
<evidence type="ECO:0000313" key="3">
    <source>
        <dbReference type="EMBL" id="KAJ8951449.1"/>
    </source>
</evidence>
<dbReference type="Pfam" id="PF18016">
    <property type="entry name" value="SAM_3"/>
    <property type="match status" value="1"/>
</dbReference>
<dbReference type="AlphaFoldDB" id="A0AAV8YLE6"/>
<dbReference type="Gene3D" id="1.10.150.50">
    <property type="entry name" value="Transcription Factor, Ets-1"/>
    <property type="match status" value="1"/>
</dbReference>
<sequence length="186" mass="21403">MPIGSETRGSKTIACHLHRPLHPCRLPLRRPLPRPPSPPESEKSSQFQRAQSRRQSVRSTVSAEDRMQEELVNVLTLVRERNKERHLDIKQTPESYIDQKSSPNDVRQWLDKKGFSVKIQDKFIGVGGHHLFDFKKPELEAICGKDEGRRLYSQLNIQKAISGYQTVRTTELKAILAKARQKIETD</sequence>
<feature type="compositionally biased region" description="Basic residues" evidence="1">
    <location>
        <begin position="16"/>
        <end position="32"/>
    </location>
</feature>
<evidence type="ECO:0000259" key="2">
    <source>
        <dbReference type="Pfam" id="PF18016"/>
    </source>
</evidence>
<dbReference type="PANTHER" id="PTHR12287:SF23">
    <property type="entry name" value="AROUSER, ISOFORM A-RELATED"/>
    <property type="match status" value="1"/>
</dbReference>
<dbReference type="GO" id="GO:0035023">
    <property type="term" value="P:regulation of Rho protein signal transduction"/>
    <property type="evidence" value="ECO:0007669"/>
    <property type="project" value="TreeGrafter"/>
</dbReference>
<dbReference type="InterPro" id="IPR039801">
    <property type="entry name" value="EPS8-like"/>
</dbReference>
<accession>A0AAV8YLE6</accession>
<dbReference type="GO" id="GO:0005886">
    <property type="term" value="C:plasma membrane"/>
    <property type="evidence" value="ECO:0007669"/>
    <property type="project" value="TreeGrafter"/>
</dbReference>
<dbReference type="SUPFAM" id="SSF47769">
    <property type="entry name" value="SAM/Pointed domain"/>
    <property type="match status" value="1"/>
</dbReference>
<dbReference type="InterPro" id="IPR013761">
    <property type="entry name" value="SAM/pointed_sf"/>
</dbReference>
<dbReference type="EMBL" id="JAPWTK010000084">
    <property type="protein sequence ID" value="KAJ8951449.1"/>
    <property type="molecule type" value="Genomic_DNA"/>
</dbReference>
<dbReference type="PANTHER" id="PTHR12287">
    <property type="entry name" value="EPIDERMAL GROWTH FACTOR RECEPTOR KINASE SUBSTRATE EPS8-RELATED PROTEIN"/>
    <property type="match status" value="1"/>
</dbReference>
<feature type="region of interest" description="Disordered" evidence="1">
    <location>
        <begin position="1"/>
        <end position="65"/>
    </location>
</feature>
<gene>
    <name evidence="3" type="ORF">NQ318_006878</name>
</gene>
<comment type="caution">
    <text evidence="3">The sequence shown here is derived from an EMBL/GenBank/DDBJ whole genome shotgun (WGS) entry which is preliminary data.</text>
</comment>
<dbReference type="Proteomes" id="UP001162162">
    <property type="component" value="Unassembled WGS sequence"/>
</dbReference>
<keyword evidence="4" id="KW-1185">Reference proteome</keyword>
<protein>
    <recommendedName>
        <fullName evidence="2">SAM domain-containing protein</fullName>
    </recommendedName>
</protein>
<dbReference type="GO" id="GO:0003779">
    <property type="term" value="F:actin binding"/>
    <property type="evidence" value="ECO:0007669"/>
    <property type="project" value="TreeGrafter"/>
</dbReference>
<evidence type="ECO:0000256" key="1">
    <source>
        <dbReference type="SAM" id="MobiDB-lite"/>
    </source>
</evidence>
<name>A0AAV8YLE6_9CUCU</name>